<dbReference type="Proteomes" id="UP000316343">
    <property type="component" value="Unassembled WGS sequence"/>
</dbReference>
<dbReference type="EMBL" id="VHJK01000001">
    <property type="protein sequence ID" value="TRD11577.1"/>
    <property type="molecule type" value="Genomic_DNA"/>
</dbReference>
<proteinExistence type="predicted"/>
<dbReference type="RefSeq" id="WP_142787851.1">
    <property type="nucleotide sequence ID" value="NZ_VHJK01000001.1"/>
</dbReference>
<sequence length="173" mass="18848">MNSDSRDASVRSAEVTAMLQAAIARAQSQAIALVAGDYKLAPLTLAAMDDLTFGRGNRPDTTRVKIYARLPVGGKFTSVDQVDEAITAFQKSVPATGRSYIESGPTDLAIDNPDQYRGAVVKAIADESKRYAAMFGSDYGIEIRGLDSELYFKQASQTEVFLYIEHNFVIKPK</sequence>
<gene>
    <name evidence="1" type="ORF">FGU71_06680</name>
</gene>
<evidence type="ECO:0000313" key="1">
    <source>
        <dbReference type="EMBL" id="TRD11577.1"/>
    </source>
</evidence>
<protein>
    <submittedName>
        <fullName evidence="1">Uncharacterized protein</fullName>
    </submittedName>
</protein>
<dbReference type="AlphaFoldDB" id="A0A547PBR5"/>
<name>A0A547PBR5_9SPHN</name>
<accession>A0A547PBR5</accession>
<dbReference type="OrthoDB" id="7618846at2"/>
<evidence type="ECO:0000313" key="2">
    <source>
        <dbReference type="Proteomes" id="UP000316343"/>
    </source>
</evidence>
<keyword evidence="2" id="KW-1185">Reference proteome</keyword>
<comment type="caution">
    <text evidence="1">The sequence shown here is derived from an EMBL/GenBank/DDBJ whole genome shotgun (WGS) entry which is preliminary data.</text>
</comment>
<organism evidence="1 2">
    <name type="scientific">Erythrobacter insulae</name>
    <dbReference type="NCBI Taxonomy" id="2584124"/>
    <lineage>
        <taxon>Bacteria</taxon>
        <taxon>Pseudomonadati</taxon>
        <taxon>Pseudomonadota</taxon>
        <taxon>Alphaproteobacteria</taxon>
        <taxon>Sphingomonadales</taxon>
        <taxon>Erythrobacteraceae</taxon>
        <taxon>Erythrobacter/Porphyrobacter group</taxon>
        <taxon>Erythrobacter</taxon>
    </lineage>
</organism>
<reference evidence="1 2" key="1">
    <citation type="submission" date="2019-06" db="EMBL/GenBank/DDBJ databases">
        <title>Erythrobacter insulae sp. nov., isolated from a tidal flat.</title>
        <authorList>
            <person name="Yoon J.-H."/>
        </authorList>
    </citation>
    <scope>NUCLEOTIDE SEQUENCE [LARGE SCALE GENOMIC DNA]</scope>
    <source>
        <strain evidence="1 2">JBTF-M21</strain>
    </source>
</reference>